<dbReference type="InterPro" id="IPR005754">
    <property type="entry name" value="Sortase"/>
</dbReference>
<reference evidence="5 6" key="1">
    <citation type="submission" date="2017-10" db="EMBL/GenBank/DDBJ databases">
        <title>Bifidobacterium xylocopum sp. nov. and Bifidobacterium aemilianum sp. nov., from the carpenter bee (Xylocopa violacea) digestive tract.</title>
        <authorList>
            <person name="Alberoni D."/>
            <person name="Baffoni L."/>
            <person name="Di Gioia D."/>
            <person name="Gaggia F."/>
            <person name="Biavati B."/>
        </authorList>
    </citation>
    <scope>NUCLEOTIDE SEQUENCE [LARGE SCALE GENOMIC DNA]</scope>
    <source>
        <strain evidence="5 6">XV10</strain>
    </source>
</reference>
<evidence type="ECO:0000256" key="3">
    <source>
        <dbReference type="SAM" id="MobiDB-lite"/>
    </source>
</evidence>
<name>A0A366K8F1_9BIFI</name>
<feature type="region of interest" description="Disordered" evidence="3">
    <location>
        <begin position="504"/>
        <end position="557"/>
    </location>
</feature>
<gene>
    <name evidence="5" type="ORF">CRD60_06300</name>
</gene>
<evidence type="ECO:0000256" key="4">
    <source>
        <dbReference type="SAM" id="Phobius"/>
    </source>
</evidence>
<keyword evidence="4" id="KW-1133">Transmembrane helix</keyword>
<sequence length="557" mass="59231">MDRRLDDVTVSDGLNNPEGLGANKKAGDGPEAVQAGGFDGAIGSHDPAREELSSQFAAPRKQDEPGWVSASATDGSPADTTRSTAVPESSANPQALTWASSVVEEAAETSDGPAGGAVDDESSEPESGRAVRVRGRVDAKEKARADNKAKRRRRRRSSKGDGDARADMSRLLTADFTTVVTDDTPDSRRIRDRRVDLVLRLAILICILVAVSSILWIPAVQYVNARKTAVEAEAAAARVAKWPNKKTKEELTKVNAYNRKLADSGQGSMGEAIDPFSPEGSKGKSVSQKDTDYRSLLDVGGGIMGIVRIPKVSVKLPVFHGTSDESLARGAGHLYGTSLPVGGKSTNAVLSGHRGLPDSLLFTRLDELKVGDVFYLDSLGRTMGYRITAINVIDPEDTHLYKVVPGQDLVTLMTCTPYGVNTQRLVLTGTRESMPHPIPYPDQSDGDGVLQGLKLGLLLLSVGMVAVTVTRKRSLFPCHFNGMVADPNKGKLPYDRNRKVESANKGIAEPGPSHQKTGLPQATGGVPVGSAFLDSEQSYDAGALEETHATAQDQAGD</sequence>
<feature type="compositionally biased region" description="Basic and acidic residues" evidence="3">
    <location>
        <begin position="135"/>
        <end position="148"/>
    </location>
</feature>
<accession>A0A366K8F1</accession>
<dbReference type="NCBIfam" id="TIGR01076">
    <property type="entry name" value="sortase_fam"/>
    <property type="match status" value="1"/>
</dbReference>
<feature type="region of interest" description="Disordered" evidence="3">
    <location>
        <begin position="1"/>
        <end position="166"/>
    </location>
</feature>
<organism evidence="5 6">
    <name type="scientific">Bifidobacterium aemilianum</name>
    <dbReference type="NCBI Taxonomy" id="2493120"/>
    <lineage>
        <taxon>Bacteria</taxon>
        <taxon>Bacillati</taxon>
        <taxon>Actinomycetota</taxon>
        <taxon>Actinomycetes</taxon>
        <taxon>Bifidobacteriales</taxon>
        <taxon>Bifidobacteriaceae</taxon>
        <taxon>Bifidobacterium</taxon>
    </lineage>
</organism>
<dbReference type="Proteomes" id="UP000252530">
    <property type="component" value="Unassembled WGS sequence"/>
</dbReference>
<feature type="transmembrane region" description="Helical" evidence="4">
    <location>
        <begin position="197"/>
        <end position="217"/>
    </location>
</feature>
<dbReference type="Gene3D" id="2.40.260.10">
    <property type="entry name" value="Sortase"/>
    <property type="match status" value="1"/>
</dbReference>
<keyword evidence="4" id="KW-0472">Membrane</keyword>
<feature type="active site" description="Acyl-thioester intermediate" evidence="2">
    <location>
        <position position="415"/>
    </location>
</feature>
<feature type="region of interest" description="Disordered" evidence="3">
    <location>
        <begin position="264"/>
        <end position="288"/>
    </location>
</feature>
<evidence type="ECO:0008006" key="7">
    <source>
        <dbReference type="Google" id="ProtNLM"/>
    </source>
</evidence>
<dbReference type="InterPro" id="IPR042002">
    <property type="entry name" value="Sortase_C"/>
</dbReference>
<dbReference type="SUPFAM" id="SSF63817">
    <property type="entry name" value="Sortase"/>
    <property type="match status" value="1"/>
</dbReference>
<keyword evidence="4" id="KW-0812">Transmembrane</keyword>
<keyword evidence="1" id="KW-0378">Hydrolase</keyword>
<evidence type="ECO:0000313" key="5">
    <source>
        <dbReference type="EMBL" id="RBP97597.1"/>
    </source>
</evidence>
<feature type="compositionally biased region" description="Polar residues" evidence="3">
    <location>
        <begin position="70"/>
        <end position="100"/>
    </location>
</feature>
<dbReference type="InterPro" id="IPR023365">
    <property type="entry name" value="Sortase_dom-sf"/>
</dbReference>
<proteinExistence type="predicted"/>
<dbReference type="NCBIfam" id="NF033745">
    <property type="entry name" value="class_C_sortase"/>
    <property type="match status" value="1"/>
</dbReference>
<feature type="active site" description="Proton donor/acceptor" evidence="2">
    <location>
        <position position="353"/>
    </location>
</feature>
<evidence type="ECO:0000256" key="2">
    <source>
        <dbReference type="PIRSR" id="PIRSR605754-1"/>
    </source>
</evidence>
<dbReference type="CDD" id="cd05827">
    <property type="entry name" value="Sortase_C"/>
    <property type="match status" value="1"/>
</dbReference>
<evidence type="ECO:0000313" key="6">
    <source>
        <dbReference type="Proteomes" id="UP000252530"/>
    </source>
</evidence>
<dbReference type="EMBL" id="PDCG01000005">
    <property type="protein sequence ID" value="RBP97597.1"/>
    <property type="molecule type" value="Genomic_DNA"/>
</dbReference>
<dbReference type="AlphaFoldDB" id="A0A366K8F1"/>
<dbReference type="GO" id="GO:0016787">
    <property type="term" value="F:hydrolase activity"/>
    <property type="evidence" value="ECO:0007669"/>
    <property type="project" value="UniProtKB-KW"/>
</dbReference>
<keyword evidence="6" id="KW-1185">Reference proteome</keyword>
<comment type="caution">
    <text evidence="5">The sequence shown here is derived from an EMBL/GenBank/DDBJ whole genome shotgun (WGS) entry which is preliminary data.</text>
</comment>
<dbReference type="Pfam" id="PF04203">
    <property type="entry name" value="Sortase"/>
    <property type="match status" value="1"/>
</dbReference>
<evidence type="ECO:0000256" key="1">
    <source>
        <dbReference type="ARBA" id="ARBA00022801"/>
    </source>
</evidence>
<protein>
    <recommendedName>
        <fullName evidence="7">Class C sortase</fullName>
    </recommendedName>
</protein>